<feature type="chain" id="PRO_5043921262" evidence="2">
    <location>
        <begin position="20"/>
        <end position="182"/>
    </location>
</feature>
<keyword evidence="4" id="KW-1185">Reference proteome</keyword>
<gene>
    <name evidence="3" type="primary">AVEN_89129_1</name>
    <name evidence="3" type="ORF">CEXT_205671</name>
</gene>
<feature type="compositionally biased region" description="Low complexity" evidence="1">
    <location>
        <begin position="92"/>
        <end position="108"/>
    </location>
</feature>
<reference evidence="3 4" key="1">
    <citation type="submission" date="2021-06" db="EMBL/GenBank/DDBJ databases">
        <title>Caerostris extrusa draft genome.</title>
        <authorList>
            <person name="Kono N."/>
            <person name="Arakawa K."/>
        </authorList>
    </citation>
    <scope>NUCLEOTIDE SEQUENCE [LARGE SCALE GENOMIC DNA]</scope>
</reference>
<sequence length="182" mass="19196">MKYLLLATLAVLLFVQAMAAVPYPPPLDRNLSEDYNDNNLENFLGRADKGIININTCNPCMFPGEHASDEEVAATANPTIAAPTLPAAATCGAPTADARGRGSSSSGGNRPLPPYSRTDCLCTVVIVSPSFISKDLLEVASNQKNSVKFAYCLMSVGARFHLDGPGGMVVLFLGNNNNPLPP</sequence>
<feature type="region of interest" description="Disordered" evidence="1">
    <location>
        <begin position="92"/>
        <end position="112"/>
    </location>
</feature>
<evidence type="ECO:0000313" key="4">
    <source>
        <dbReference type="Proteomes" id="UP001054945"/>
    </source>
</evidence>
<protein>
    <submittedName>
        <fullName evidence="3">Uncharacterized protein</fullName>
    </submittedName>
</protein>
<keyword evidence="2" id="KW-0732">Signal</keyword>
<accession>A0AAV4W2B6</accession>
<dbReference type="Proteomes" id="UP001054945">
    <property type="component" value="Unassembled WGS sequence"/>
</dbReference>
<evidence type="ECO:0000256" key="2">
    <source>
        <dbReference type="SAM" id="SignalP"/>
    </source>
</evidence>
<proteinExistence type="predicted"/>
<evidence type="ECO:0000313" key="3">
    <source>
        <dbReference type="EMBL" id="GIY76870.1"/>
    </source>
</evidence>
<dbReference type="EMBL" id="BPLR01015545">
    <property type="protein sequence ID" value="GIY76870.1"/>
    <property type="molecule type" value="Genomic_DNA"/>
</dbReference>
<feature type="signal peptide" evidence="2">
    <location>
        <begin position="1"/>
        <end position="19"/>
    </location>
</feature>
<comment type="caution">
    <text evidence="3">The sequence shown here is derived from an EMBL/GenBank/DDBJ whole genome shotgun (WGS) entry which is preliminary data.</text>
</comment>
<organism evidence="3 4">
    <name type="scientific">Caerostris extrusa</name>
    <name type="common">Bark spider</name>
    <name type="synonym">Caerostris bankana</name>
    <dbReference type="NCBI Taxonomy" id="172846"/>
    <lineage>
        <taxon>Eukaryota</taxon>
        <taxon>Metazoa</taxon>
        <taxon>Ecdysozoa</taxon>
        <taxon>Arthropoda</taxon>
        <taxon>Chelicerata</taxon>
        <taxon>Arachnida</taxon>
        <taxon>Araneae</taxon>
        <taxon>Araneomorphae</taxon>
        <taxon>Entelegynae</taxon>
        <taxon>Araneoidea</taxon>
        <taxon>Araneidae</taxon>
        <taxon>Caerostris</taxon>
    </lineage>
</organism>
<evidence type="ECO:0000256" key="1">
    <source>
        <dbReference type="SAM" id="MobiDB-lite"/>
    </source>
</evidence>
<name>A0AAV4W2B6_CAEEX</name>
<dbReference type="AlphaFoldDB" id="A0AAV4W2B6"/>